<evidence type="ECO:0000256" key="3">
    <source>
        <dbReference type="ARBA" id="ARBA00060902"/>
    </source>
</evidence>
<dbReference type="AlphaFoldDB" id="U5ETR3"/>
<protein>
    <submittedName>
        <fullName evidence="4">Putative hemolymph juvenile hormone binding protein</fullName>
    </submittedName>
</protein>
<dbReference type="EMBL" id="GANO01002671">
    <property type="protein sequence ID" value="JAB57200.1"/>
    <property type="molecule type" value="mRNA"/>
</dbReference>
<dbReference type="GO" id="GO:0007623">
    <property type="term" value="P:circadian rhythm"/>
    <property type="evidence" value="ECO:0007669"/>
    <property type="project" value="UniProtKB-ARBA"/>
</dbReference>
<organism evidence="4">
    <name type="scientific">Corethrella appendiculata</name>
    <dbReference type="NCBI Taxonomy" id="1370023"/>
    <lineage>
        <taxon>Eukaryota</taxon>
        <taxon>Metazoa</taxon>
        <taxon>Ecdysozoa</taxon>
        <taxon>Arthropoda</taxon>
        <taxon>Hexapoda</taxon>
        <taxon>Insecta</taxon>
        <taxon>Pterygota</taxon>
        <taxon>Neoptera</taxon>
        <taxon>Endopterygota</taxon>
        <taxon>Diptera</taxon>
        <taxon>Nematocera</taxon>
        <taxon>Culicoidea</taxon>
        <taxon>Chaoboridae</taxon>
        <taxon>Corethrella</taxon>
    </lineage>
</organism>
<dbReference type="PANTHER" id="PTHR11008:SF40">
    <property type="entry name" value="PROTEIN TAKEOUT"/>
    <property type="match status" value="1"/>
</dbReference>
<dbReference type="PANTHER" id="PTHR11008">
    <property type="entry name" value="PROTEIN TAKEOUT-LIKE PROTEIN"/>
    <property type="match status" value="1"/>
</dbReference>
<keyword evidence="1" id="KW-0732">Signal</keyword>
<reference evidence="4" key="1">
    <citation type="journal article" date="2014" name="Insect Biochem. Mol. Biol.">
        <title>An insight into the sialome of the frog biting fly, Corethrella appendiculata.</title>
        <authorList>
            <person name="Ribeiro J.M.C."/>
            <person name="Chagas A.C."/>
            <person name="Pham V.M."/>
            <person name="Lounibos L.P."/>
            <person name="Calvo E."/>
        </authorList>
    </citation>
    <scope>NUCLEOTIDE SEQUENCE</scope>
    <source>
        <tissue evidence="4">Salivary glands</tissue>
    </source>
</reference>
<dbReference type="FunFam" id="3.15.10.30:FF:000001">
    <property type="entry name" value="Takeout-like protein 1"/>
    <property type="match status" value="1"/>
</dbReference>
<dbReference type="SMART" id="SM00700">
    <property type="entry name" value="JHBP"/>
    <property type="match status" value="1"/>
</dbReference>
<proteinExistence type="evidence at transcript level"/>
<dbReference type="Pfam" id="PF06585">
    <property type="entry name" value="JHBP"/>
    <property type="match status" value="1"/>
</dbReference>
<evidence type="ECO:0000256" key="1">
    <source>
        <dbReference type="ARBA" id="ARBA00022729"/>
    </source>
</evidence>
<sequence length="228" mass="26042">KYPSDFPRCFPGDGECLAKTISEVLRKVPKGKPEMNLISIEPLHINTMEINQGSNSPVAVKLNFKDLNMHGISKANVTKVVGFEKDPNKSKFEVEATIPQIITIGNYKIVGKVLILPIQGNGKCNLTFDNVKISLKFTPKVTVKDEKDYIQIEKFKFNFDTSRLFIHLDNLFNDKNLSDNMNIFLNENWEIILQELKPAIMDGYTQILTNIINSVFQKLSYSEIWLKE</sequence>
<feature type="non-terminal residue" evidence="4">
    <location>
        <position position="1"/>
    </location>
</feature>
<keyword evidence="2" id="KW-0090">Biological rhythms</keyword>
<dbReference type="GO" id="GO:0005615">
    <property type="term" value="C:extracellular space"/>
    <property type="evidence" value="ECO:0007669"/>
    <property type="project" value="TreeGrafter"/>
</dbReference>
<accession>U5ETR3</accession>
<name>U5ETR3_9DIPT</name>
<dbReference type="InterPro" id="IPR010562">
    <property type="entry name" value="Haemolymph_juvenile_hormone-bd"/>
</dbReference>
<dbReference type="Gene3D" id="3.15.10.30">
    <property type="entry name" value="Haemolymph juvenile hormone binding protein"/>
    <property type="match status" value="1"/>
</dbReference>
<evidence type="ECO:0000313" key="4">
    <source>
        <dbReference type="EMBL" id="JAB57200.1"/>
    </source>
</evidence>
<evidence type="ECO:0000256" key="2">
    <source>
        <dbReference type="ARBA" id="ARBA00023108"/>
    </source>
</evidence>
<comment type="similarity">
    <text evidence="3">Belongs to the TO family.</text>
</comment>
<dbReference type="InterPro" id="IPR038606">
    <property type="entry name" value="To_sf"/>
</dbReference>